<protein>
    <submittedName>
        <fullName evidence="2">Transcriptional regulator</fullName>
    </submittedName>
</protein>
<evidence type="ECO:0000259" key="1">
    <source>
        <dbReference type="Pfam" id="PF08765"/>
    </source>
</evidence>
<dbReference type="Proteomes" id="UP001148834">
    <property type="component" value="Unassembled WGS sequence"/>
</dbReference>
<evidence type="ECO:0000313" key="3">
    <source>
        <dbReference type="Proteomes" id="UP001148834"/>
    </source>
</evidence>
<reference evidence="2" key="1">
    <citation type="submission" date="2022-09" db="EMBL/GenBank/DDBJ databases">
        <title>Molecular characterization of Glaesserella parasuis strains circulating in commercial swine farms using whole-genome sequencing.</title>
        <authorList>
            <person name="Mugabi R."/>
            <person name="Clavijo M."/>
            <person name="Li G."/>
        </authorList>
    </citation>
    <scope>NUCLEOTIDE SEQUENCE</scope>
    <source>
        <strain evidence="2">0435-53</strain>
    </source>
</reference>
<dbReference type="EMBL" id="JAODIR010000016">
    <property type="protein sequence ID" value="MDD2167882.1"/>
    <property type="molecule type" value="Genomic_DNA"/>
</dbReference>
<feature type="domain" description="Mor transcription activator" evidence="1">
    <location>
        <begin position="14"/>
        <end position="120"/>
    </location>
</feature>
<dbReference type="InterPro" id="IPR009057">
    <property type="entry name" value="Homeodomain-like_sf"/>
</dbReference>
<dbReference type="AlphaFoldDB" id="A0AA42JFF1"/>
<gene>
    <name evidence="2" type="ORF">N5925_04515</name>
</gene>
<dbReference type="Gene3D" id="1.10.10.60">
    <property type="entry name" value="Homeodomain-like"/>
    <property type="match status" value="1"/>
</dbReference>
<dbReference type="RefSeq" id="WP_404858497.1">
    <property type="nucleotide sequence ID" value="NZ_JBJDTL010000013.1"/>
</dbReference>
<dbReference type="PANTHER" id="PTHR37812:SF1">
    <property type="entry name" value="MU-LIKE PROPHAGE FLUMU PROTEIN C"/>
    <property type="match status" value="1"/>
</dbReference>
<dbReference type="PANTHER" id="PTHR37812">
    <property type="entry name" value="MU-LIKE PROPHAGE FLUMU PROTEIN C"/>
    <property type="match status" value="1"/>
</dbReference>
<dbReference type="InterPro" id="IPR052411">
    <property type="entry name" value="c-mor_Regulatory_Protein"/>
</dbReference>
<sequence>MNDIDKQMQACLENAPEIFNHLYTKITDLGKSEAGLSDESAKRLAVSISKAFAEDFGGEVIYIPKSILLPLSGRDLAIYNEFTGNNHNELARKYKVSTAWVYKIVKRVHKEEVGKRQIDMFGQ</sequence>
<dbReference type="SUPFAM" id="SSF46689">
    <property type="entry name" value="Homeodomain-like"/>
    <property type="match status" value="1"/>
</dbReference>
<organism evidence="2 3">
    <name type="scientific">Glaesserella parasuis</name>
    <name type="common">Haemophilus parasuis</name>
    <dbReference type="NCBI Taxonomy" id="738"/>
    <lineage>
        <taxon>Bacteria</taxon>
        <taxon>Pseudomonadati</taxon>
        <taxon>Pseudomonadota</taxon>
        <taxon>Gammaproteobacteria</taxon>
        <taxon>Pasteurellales</taxon>
        <taxon>Pasteurellaceae</taxon>
        <taxon>Glaesserella</taxon>
    </lineage>
</organism>
<proteinExistence type="predicted"/>
<dbReference type="Pfam" id="PF08765">
    <property type="entry name" value="Mor"/>
    <property type="match status" value="1"/>
</dbReference>
<dbReference type="InterPro" id="IPR014875">
    <property type="entry name" value="Mor_transcription_activator"/>
</dbReference>
<comment type="caution">
    <text evidence="2">The sequence shown here is derived from an EMBL/GenBank/DDBJ whole genome shotgun (WGS) entry which is preliminary data.</text>
</comment>
<name>A0AA42JFF1_GLAPU</name>
<evidence type="ECO:0000313" key="2">
    <source>
        <dbReference type="EMBL" id="MDD2167882.1"/>
    </source>
</evidence>
<accession>A0AA42JFF1</accession>